<sequence>MRWKRLFTAFKEAFKNLMINDPLRLAGATAFFATFALPAILVILIQLLRLIFRVPRSGKRLFEQLEGIIGVETAHMVADTLQAIRGIAQNQLITVLGFVFLLFVATTLFKVISSSLNQLWGVRVVDKENFWDILLARLKGLLVICFIGVIFIIDLVASAGQQLIGRFIDFYVPALTGYFNSALNYGLGVVTVTIWFALVFYFLPAGRPQRKVLFTGAFVTSILFNIGKLILRVALNYSSINNIYGASASTVLLLLFVFYTAMIFYFGAAFTRAWAEVNEQTIVPRRHAKSYKLTVVED</sequence>
<keyword evidence="5 6" id="KW-0472">Membrane</keyword>
<evidence type="ECO:0000256" key="2">
    <source>
        <dbReference type="ARBA" id="ARBA00022475"/>
    </source>
</evidence>
<dbReference type="PANTHER" id="PTHR30213">
    <property type="entry name" value="INNER MEMBRANE PROTEIN YHJD"/>
    <property type="match status" value="1"/>
</dbReference>
<feature type="transmembrane region" description="Helical" evidence="6">
    <location>
        <begin position="243"/>
        <end position="266"/>
    </location>
</feature>
<evidence type="ECO:0000256" key="1">
    <source>
        <dbReference type="ARBA" id="ARBA00004651"/>
    </source>
</evidence>
<dbReference type="Proteomes" id="UP000184420">
    <property type="component" value="Unassembled WGS sequence"/>
</dbReference>
<feature type="transmembrane region" description="Helical" evidence="6">
    <location>
        <begin position="185"/>
        <end position="203"/>
    </location>
</feature>
<dbReference type="InterPro" id="IPR017039">
    <property type="entry name" value="Virul_fac_BrkB"/>
</dbReference>
<evidence type="ECO:0000256" key="6">
    <source>
        <dbReference type="SAM" id="Phobius"/>
    </source>
</evidence>
<protein>
    <submittedName>
        <fullName evidence="7">Membrane protein</fullName>
    </submittedName>
</protein>
<evidence type="ECO:0000313" key="7">
    <source>
        <dbReference type="EMBL" id="SHL25488.1"/>
    </source>
</evidence>
<feature type="transmembrane region" description="Helical" evidence="6">
    <location>
        <begin position="25"/>
        <end position="52"/>
    </location>
</feature>
<name>A0A1M6Z4Q1_9BACT</name>
<feature type="transmembrane region" description="Helical" evidence="6">
    <location>
        <begin position="92"/>
        <end position="113"/>
    </location>
</feature>
<dbReference type="Pfam" id="PF03631">
    <property type="entry name" value="Virul_fac_BrkB"/>
    <property type="match status" value="1"/>
</dbReference>
<comment type="subcellular location">
    <subcellularLocation>
        <location evidence="1">Cell membrane</location>
        <topology evidence="1">Multi-pass membrane protein</topology>
    </subcellularLocation>
</comment>
<feature type="transmembrane region" description="Helical" evidence="6">
    <location>
        <begin position="212"/>
        <end position="231"/>
    </location>
</feature>
<evidence type="ECO:0000256" key="3">
    <source>
        <dbReference type="ARBA" id="ARBA00022692"/>
    </source>
</evidence>
<dbReference type="AlphaFoldDB" id="A0A1M6Z4Q1"/>
<dbReference type="PANTHER" id="PTHR30213:SF1">
    <property type="entry name" value="INNER MEMBRANE PROTEIN YHJD"/>
    <property type="match status" value="1"/>
</dbReference>
<keyword evidence="2" id="KW-1003">Cell membrane</keyword>
<dbReference type="GO" id="GO:0005886">
    <property type="term" value="C:plasma membrane"/>
    <property type="evidence" value="ECO:0007669"/>
    <property type="project" value="UniProtKB-SubCell"/>
</dbReference>
<evidence type="ECO:0000256" key="5">
    <source>
        <dbReference type="ARBA" id="ARBA00023136"/>
    </source>
</evidence>
<accession>A0A1M6Z4Q1</accession>
<evidence type="ECO:0000256" key="4">
    <source>
        <dbReference type="ARBA" id="ARBA00022989"/>
    </source>
</evidence>
<feature type="transmembrane region" description="Helical" evidence="6">
    <location>
        <begin position="133"/>
        <end position="156"/>
    </location>
</feature>
<organism evidence="7 8">
    <name type="scientific">Chitinophaga jiangningensis</name>
    <dbReference type="NCBI Taxonomy" id="1419482"/>
    <lineage>
        <taxon>Bacteria</taxon>
        <taxon>Pseudomonadati</taxon>
        <taxon>Bacteroidota</taxon>
        <taxon>Chitinophagia</taxon>
        <taxon>Chitinophagales</taxon>
        <taxon>Chitinophagaceae</taxon>
        <taxon>Chitinophaga</taxon>
    </lineage>
</organism>
<proteinExistence type="predicted"/>
<reference evidence="7 8" key="1">
    <citation type="submission" date="2016-11" db="EMBL/GenBank/DDBJ databases">
        <authorList>
            <person name="Jaros S."/>
            <person name="Januszkiewicz K."/>
            <person name="Wedrychowicz H."/>
        </authorList>
    </citation>
    <scope>NUCLEOTIDE SEQUENCE [LARGE SCALE GENOMIC DNA]</scope>
    <source>
        <strain evidence="7 8">DSM 27406</strain>
    </source>
</reference>
<evidence type="ECO:0000313" key="8">
    <source>
        <dbReference type="Proteomes" id="UP000184420"/>
    </source>
</evidence>
<dbReference type="PIRSF" id="PIRSF035875">
    <property type="entry name" value="RNase_BN"/>
    <property type="match status" value="1"/>
</dbReference>
<keyword evidence="8" id="KW-1185">Reference proteome</keyword>
<keyword evidence="4 6" id="KW-1133">Transmembrane helix</keyword>
<gene>
    <name evidence="7" type="ORF">SAMN05444266_102615</name>
</gene>
<dbReference type="EMBL" id="FRBL01000002">
    <property type="protein sequence ID" value="SHL25488.1"/>
    <property type="molecule type" value="Genomic_DNA"/>
</dbReference>
<keyword evidence="3 6" id="KW-0812">Transmembrane</keyword>
<dbReference type="OrthoDB" id="9797028at2"/>
<dbReference type="RefSeq" id="WP_073079496.1">
    <property type="nucleotide sequence ID" value="NZ_FRBL01000002.1"/>
</dbReference>